<name>A0ABR0SDL2_9HYPO</name>
<keyword evidence="6" id="KW-1133">Transmembrane helix</keyword>
<feature type="transmembrane region" description="Helical" evidence="6">
    <location>
        <begin position="39"/>
        <end position="62"/>
    </location>
</feature>
<keyword evidence="4" id="KW-0443">Lipid metabolism</keyword>
<dbReference type="EMBL" id="JAVFKD010000014">
    <property type="protein sequence ID" value="KAK5989895.1"/>
    <property type="molecule type" value="Genomic_DNA"/>
</dbReference>
<dbReference type="Pfam" id="PF01553">
    <property type="entry name" value="Acyltransferase"/>
    <property type="match status" value="1"/>
</dbReference>
<evidence type="ECO:0000256" key="1">
    <source>
        <dbReference type="ARBA" id="ARBA00008655"/>
    </source>
</evidence>
<sequence>MSLILSYIARFLAYYGLLTISLYAMSAVVPKAAFVARSLAAYISLCIVAFYGVIASIVLTIIGKQQIAQWATARAFHYTMRFATGTYFTIDDPGNVLGTTRPAIFIGNHQTELDVLMLGALFPRYCSVTAKASLKWVPFLGWFMALSGTVFIDRANTKDARSAMDGAANKIKAKNQSVYMFPEGTRSYTKDPTLLPFKKGAFHLAVQAGVPIVPCVVANYSHVFYIKGMVFKAGQVPVKILDPIPTAGLTAADVPELVRTTQELMLRELLALTAQARGEPIAVPASLEQPASTAEISKPEEKDPVTASETVETSVPVSV</sequence>
<keyword evidence="6" id="KW-0472">Membrane</keyword>
<accession>A0ABR0SDL2</accession>
<feature type="domain" description="Phospholipid/glycerol acyltransferase" evidence="7">
    <location>
        <begin position="103"/>
        <end position="220"/>
    </location>
</feature>
<keyword evidence="3 4" id="KW-0012">Acyltransferase</keyword>
<dbReference type="PANTHER" id="PTHR10434:SF11">
    <property type="entry name" value="1-ACYL-SN-GLYCEROL-3-PHOSPHATE ACYLTRANSFERASE"/>
    <property type="match status" value="1"/>
</dbReference>
<feature type="compositionally biased region" description="Low complexity" evidence="5">
    <location>
        <begin position="305"/>
        <end position="319"/>
    </location>
</feature>
<evidence type="ECO:0000313" key="9">
    <source>
        <dbReference type="Proteomes" id="UP001338125"/>
    </source>
</evidence>
<protein>
    <recommendedName>
        <fullName evidence="4">1-acyl-sn-glycerol-3-phosphate acyltransferase</fullName>
        <ecNumber evidence="4">2.3.1.51</ecNumber>
    </recommendedName>
</protein>
<proteinExistence type="inferred from homology"/>
<comment type="caution">
    <text evidence="8">The sequence shown here is derived from an EMBL/GenBank/DDBJ whole genome shotgun (WGS) entry which is preliminary data.</text>
</comment>
<evidence type="ECO:0000256" key="3">
    <source>
        <dbReference type="ARBA" id="ARBA00023315"/>
    </source>
</evidence>
<organism evidence="8 9">
    <name type="scientific">Cladobotryum mycophilum</name>
    <dbReference type="NCBI Taxonomy" id="491253"/>
    <lineage>
        <taxon>Eukaryota</taxon>
        <taxon>Fungi</taxon>
        <taxon>Dikarya</taxon>
        <taxon>Ascomycota</taxon>
        <taxon>Pezizomycotina</taxon>
        <taxon>Sordariomycetes</taxon>
        <taxon>Hypocreomycetidae</taxon>
        <taxon>Hypocreales</taxon>
        <taxon>Hypocreaceae</taxon>
        <taxon>Cladobotryum</taxon>
    </lineage>
</organism>
<evidence type="ECO:0000256" key="5">
    <source>
        <dbReference type="SAM" id="MobiDB-lite"/>
    </source>
</evidence>
<comment type="domain">
    <text evidence="4">The HXXXXD motif is essential for acyltransferase activity and may constitute the binding site for the phosphate moiety of the glycerol-3-phosphate.</text>
</comment>
<feature type="transmembrane region" description="Helical" evidence="6">
    <location>
        <begin position="12"/>
        <end position="33"/>
    </location>
</feature>
<dbReference type="Proteomes" id="UP001338125">
    <property type="component" value="Unassembled WGS sequence"/>
</dbReference>
<evidence type="ECO:0000256" key="2">
    <source>
        <dbReference type="ARBA" id="ARBA00022679"/>
    </source>
</evidence>
<dbReference type="PANTHER" id="PTHR10434">
    <property type="entry name" value="1-ACYL-SN-GLYCEROL-3-PHOSPHATE ACYLTRANSFERASE"/>
    <property type="match status" value="1"/>
</dbReference>
<dbReference type="SUPFAM" id="SSF69593">
    <property type="entry name" value="Glycerol-3-phosphate (1)-acyltransferase"/>
    <property type="match status" value="1"/>
</dbReference>
<feature type="region of interest" description="Disordered" evidence="5">
    <location>
        <begin position="283"/>
        <end position="319"/>
    </location>
</feature>
<dbReference type="InterPro" id="IPR004552">
    <property type="entry name" value="AGP_acyltrans"/>
</dbReference>
<keyword evidence="9" id="KW-1185">Reference proteome</keyword>
<evidence type="ECO:0000313" key="8">
    <source>
        <dbReference type="EMBL" id="KAK5989895.1"/>
    </source>
</evidence>
<comment type="similarity">
    <text evidence="1 4">Belongs to the 1-acyl-sn-glycerol-3-phosphate acyltransferase family.</text>
</comment>
<evidence type="ECO:0000256" key="4">
    <source>
        <dbReference type="RuleBase" id="RU361267"/>
    </source>
</evidence>
<dbReference type="EC" id="2.3.1.51" evidence="4"/>
<dbReference type="CDD" id="cd07989">
    <property type="entry name" value="LPLAT_AGPAT-like"/>
    <property type="match status" value="1"/>
</dbReference>
<gene>
    <name evidence="8" type="ORF">PT974_08158</name>
</gene>
<evidence type="ECO:0000256" key="6">
    <source>
        <dbReference type="SAM" id="Phobius"/>
    </source>
</evidence>
<keyword evidence="4" id="KW-0444">Lipid biosynthesis</keyword>
<keyword evidence="6" id="KW-0812">Transmembrane</keyword>
<comment type="catalytic activity">
    <reaction evidence="4">
        <text>a 1-acyl-sn-glycero-3-phosphate + an acyl-CoA = a 1,2-diacyl-sn-glycero-3-phosphate + CoA</text>
        <dbReference type="Rhea" id="RHEA:19709"/>
        <dbReference type="ChEBI" id="CHEBI:57287"/>
        <dbReference type="ChEBI" id="CHEBI:57970"/>
        <dbReference type="ChEBI" id="CHEBI:58342"/>
        <dbReference type="ChEBI" id="CHEBI:58608"/>
        <dbReference type="EC" id="2.3.1.51"/>
    </reaction>
</comment>
<keyword evidence="4" id="KW-0594">Phospholipid biosynthesis</keyword>
<dbReference type="InterPro" id="IPR002123">
    <property type="entry name" value="Plipid/glycerol_acylTrfase"/>
</dbReference>
<dbReference type="NCBIfam" id="TIGR00530">
    <property type="entry name" value="AGP_acyltrn"/>
    <property type="match status" value="1"/>
</dbReference>
<reference evidence="8 9" key="1">
    <citation type="submission" date="2024-01" db="EMBL/GenBank/DDBJ databases">
        <title>Complete genome of Cladobotryum mycophilum ATHUM6906.</title>
        <authorList>
            <person name="Christinaki A.C."/>
            <person name="Myridakis A.I."/>
            <person name="Kouvelis V.N."/>
        </authorList>
    </citation>
    <scope>NUCLEOTIDE SEQUENCE [LARGE SCALE GENOMIC DNA]</scope>
    <source>
        <strain evidence="8 9">ATHUM6906</strain>
    </source>
</reference>
<dbReference type="SMART" id="SM00563">
    <property type="entry name" value="PlsC"/>
    <property type="match status" value="1"/>
</dbReference>
<keyword evidence="4" id="KW-1208">Phospholipid metabolism</keyword>
<keyword evidence="2 4" id="KW-0808">Transferase</keyword>
<evidence type="ECO:0000259" key="7">
    <source>
        <dbReference type="SMART" id="SM00563"/>
    </source>
</evidence>
<dbReference type="GO" id="GO:0016746">
    <property type="term" value="F:acyltransferase activity"/>
    <property type="evidence" value="ECO:0007669"/>
    <property type="project" value="UniProtKB-KW"/>
</dbReference>